<dbReference type="InterPro" id="IPR018253">
    <property type="entry name" value="DnaJ_domain_CS"/>
</dbReference>
<dbReference type="GO" id="GO:0005737">
    <property type="term" value="C:cytoplasm"/>
    <property type="evidence" value="ECO:0007669"/>
    <property type="project" value="UniProtKB-SubCell"/>
</dbReference>
<dbReference type="STRING" id="1450538.A0A2V5GY07"/>
<evidence type="ECO:0000256" key="1">
    <source>
        <dbReference type="ARBA" id="ARBA00004123"/>
    </source>
</evidence>
<keyword evidence="3" id="KW-0963">Cytoplasm</keyword>
<dbReference type="GO" id="GO:0000390">
    <property type="term" value="P:spliceosomal complex disassembly"/>
    <property type="evidence" value="ECO:0007669"/>
    <property type="project" value="TreeGrafter"/>
</dbReference>
<feature type="compositionally biased region" description="Basic and acidic residues" evidence="6">
    <location>
        <begin position="185"/>
        <end position="204"/>
    </location>
</feature>
<dbReference type="SMART" id="SM00271">
    <property type="entry name" value="DnaJ"/>
    <property type="match status" value="1"/>
</dbReference>
<feature type="compositionally biased region" description="Low complexity" evidence="6">
    <location>
        <begin position="368"/>
        <end position="394"/>
    </location>
</feature>
<feature type="region of interest" description="Disordered" evidence="6">
    <location>
        <begin position="85"/>
        <end position="147"/>
    </location>
</feature>
<feature type="compositionally biased region" description="Low complexity" evidence="6">
    <location>
        <begin position="329"/>
        <end position="342"/>
    </location>
</feature>
<feature type="region of interest" description="Disordered" evidence="6">
    <location>
        <begin position="185"/>
        <end position="211"/>
    </location>
</feature>
<dbReference type="GO" id="GO:0003676">
    <property type="term" value="F:nucleic acid binding"/>
    <property type="evidence" value="ECO:0007669"/>
    <property type="project" value="InterPro"/>
</dbReference>
<dbReference type="AlphaFoldDB" id="A0A2V5GY07"/>
<dbReference type="Pfam" id="PF00226">
    <property type="entry name" value="DnaJ"/>
    <property type="match status" value="1"/>
</dbReference>
<evidence type="ECO:0000256" key="2">
    <source>
        <dbReference type="ARBA" id="ARBA00004496"/>
    </source>
</evidence>
<feature type="compositionally biased region" description="Low complexity" evidence="6">
    <location>
        <begin position="114"/>
        <end position="126"/>
    </location>
</feature>
<sequence>MSSSKDDLKAHAASTEDFYALLDISPAAAETEIRRAYRRTALKYHPDKIANPTPADIDKFHLLQIAYDVLSDPAVRQLYDNAREARQRKQREREMMDSAKRKMREDLEARERAGAAAAGMQQQQQRGVKRSWMGTTAAEGDDDAEAKLQREIDRIAEDGRRRRREAEEKIKLEMEEEEKLMRLEEEEARKAADRSSQKVDRSREGGGTNVPELERGVKVRWVREGRGLDLDAERLRALFAPFGKVENVLLLKDKRQRLGDKREKKTVATGVVIFASIVSAHAAVLDSEKKKKKKQASNDAGSDWSVVESVFWASGAQPELGAEASNGTSSSAPSSAADNAPTPAAPPKPSFNFAGLKAAGTGSAAKGPAKAPSFGSFASAAPSSTRPAPTAGATNGSNAPSLEELTLMRLRNAQREKERKALEEQLRKEDEAADAAEAAAAQAS</sequence>
<gene>
    <name evidence="8" type="ORF">BO99DRAFT_405197</name>
</gene>
<evidence type="ECO:0000313" key="9">
    <source>
        <dbReference type="Proteomes" id="UP000249829"/>
    </source>
</evidence>
<dbReference type="Gene3D" id="3.30.70.330">
    <property type="match status" value="1"/>
</dbReference>
<dbReference type="EMBL" id="KZ825171">
    <property type="protein sequence ID" value="PYI16318.1"/>
    <property type="molecule type" value="Genomic_DNA"/>
</dbReference>
<evidence type="ECO:0000259" key="7">
    <source>
        <dbReference type="PROSITE" id="PS50076"/>
    </source>
</evidence>
<evidence type="ECO:0000256" key="6">
    <source>
        <dbReference type="SAM" id="MobiDB-lite"/>
    </source>
</evidence>
<dbReference type="InterPro" id="IPR012677">
    <property type="entry name" value="Nucleotide-bd_a/b_plait_sf"/>
</dbReference>
<feature type="compositionally biased region" description="Low complexity" evidence="6">
    <location>
        <begin position="435"/>
        <end position="444"/>
    </location>
</feature>
<proteinExistence type="predicted"/>
<dbReference type="CDD" id="cd06257">
    <property type="entry name" value="DnaJ"/>
    <property type="match status" value="1"/>
</dbReference>
<dbReference type="GO" id="GO:0005681">
    <property type="term" value="C:spliceosomal complex"/>
    <property type="evidence" value="ECO:0007669"/>
    <property type="project" value="TreeGrafter"/>
</dbReference>
<dbReference type="InterPro" id="IPR035979">
    <property type="entry name" value="RBD_domain_sf"/>
</dbReference>
<keyword evidence="5" id="KW-0539">Nucleus</keyword>
<evidence type="ECO:0000313" key="8">
    <source>
        <dbReference type="EMBL" id="PYI16318.1"/>
    </source>
</evidence>
<organism evidence="8 9">
    <name type="scientific">Aspergillus violaceofuscus (strain CBS 115571)</name>
    <dbReference type="NCBI Taxonomy" id="1450538"/>
    <lineage>
        <taxon>Eukaryota</taxon>
        <taxon>Fungi</taxon>
        <taxon>Dikarya</taxon>
        <taxon>Ascomycota</taxon>
        <taxon>Pezizomycotina</taxon>
        <taxon>Eurotiomycetes</taxon>
        <taxon>Eurotiomycetidae</taxon>
        <taxon>Eurotiales</taxon>
        <taxon>Aspergillaceae</taxon>
        <taxon>Aspergillus</taxon>
    </lineage>
</organism>
<dbReference type="PRINTS" id="PR00625">
    <property type="entry name" value="JDOMAIN"/>
</dbReference>
<name>A0A2V5GY07_ASPV1</name>
<feature type="compositionally biased region" description="Basic and acidic residues" evidence="6">
    <location>
        <begin position="85"/>
        <end position="113"/>
    </location>
</feature>
<feature type="domain" description="J" evidence="7">
    <location>
        <begin position="17"/>
        <end position="83"/>
    </location>
</feature>
<dbReference type="InterPro" id="IPR036869">
    <property type="entry name" value="J_dom_sf"/>
</dbReference>
<evidence type="ECO:0000256" key="5">
    <source>
        <dbReference type="ARBA" id="ARBA00023242"/>
    </source>
</evidence>
<evidence type="ECO:0000256" key="3">
    <source>
        <dbReference type="ARBA" id="ARBA00022490"/>
    </source>
</evidence>
<reference evidence="8 9" key="1">
    <citation type="submission" date="2018-02" db="EMBL/GenBank/DDBJ databases">
        <title>The genomes of Aspergillus section Nigri reveals drivers in fungal speciation.</title>
        <authorList>
            <consortium name="DOE Joint Genome Institute"/>
            <person name="Vesth T.C."/>
            <person name="Nybo J."/>
            <person name="Theobald S."/>
            <person name="Brandl J."/>
            <person name="Frisvad J.C."/>
            <person name="Nielsen K.F."/>
            <person name="Lyhne E.K."/>
            <person name="Kogle M.E."/>
            <person name="Kuo A."/>
            <person name="Riley R."/>
            <person name="Clum A."/>
            <person name="Nolan M."/>
            <person name="Lipzen A."/>
            <person name="Salamov A."/>
            <person name="Henrissat B."/>
            <person name="Wiebenga A."/>
            <person name="De vries R.P."/>
            <person name="Grigoriev I.V."/>
            <person name="Mortensen U.H."/>
            <person name="Andersen M.R."/>
            <person name="Baker S.E."/>
        </authorList>
    </citation>
    <scope>NUCLEOTIDE SEQUENCE [LARGE SCALE GENOMIC DNA]</scope>
    <source>
        <strain evidence="8 9">CBS 115571</strain>
    </source>
</reference>
<keyword evidence="4" id="KW-0143">Chaperone</keyword>
<dbReference type="PROSITE" id="PS00636">
    <property type="entry name" value="DNAJ_1"/>
    <property type="match status" value="1"/>
</dbReference>
<dbReference type="InterPro" id="IPR001623">
    <property type="entry name" value="DnaJ_domain"/>
</dbReference>
<dbReference type="PANTHER" id="PTHR44313:SF1">
    <property type="entry name" value="DNAJ HOMOLOG SUBFAMILY C MEMBER 17"/>
    <property type="match status" value="1"/>
</dbReference>
<feature type="compositionally biased region" description="Basic and acidic residues" evidence="6">
    <location>
        <begin position="413"/>
        <end position="430"/>
    </location>
</feature>
<dbReference type="SUPFAM" id="SSF46565">
    <property type="entry name" value="Chaperone J-domain"/>
    <property type="match status" value="1"/>
</dbReference>
<dbReference type="SUPFAM" id="SSF54928">
    <property type="entry name" value="RNA-binding domain, RBD"/>
    <property type="match status" value="1"/>
</dbReference>
<evidence type="ECO:0000256" key="4">
    <source>
        <dbReference type="ARBA" id="ARBA00023186"/>
    </source>
</evidence>
<dbReference type="PANTHER" id="PTHR44313">
    <property type="entry name" value="DNAJ HOMOLOG SUBFAMILY C MEMBER 17"/>
    <property type="match status" value="1"/>
</dbReference>
<protein>
    <submittedName>
        <fullName evidence="8">DnaJ-domain-containing protein</fullName>
    </submittedName>
</protein>
<dbReference type="PROSITE" id="PS50076">
    <property type="entry name" value="DNAJ_2"/>
    <property type="match status" value="1"/>
</dbReference>
<dbReference type="Gene3D" id="1.10.287.110">
    <property type="entry name" value="DnaJ domain"/>
    <property type="match status" value="1"/>
</dbReference>
<keyword evidence="9" id="KW-1185">Reference proteome</keyword>
<accession>A0A2V5GY07</accession>
<dbReference type="OMA" id="HFLQIAY"/>
<dbReference type="InterPro" id="IPR052094">
    <property type="entry name" value="Pre-mRNA-splicing_ERAD"/>
</dbReference>
<feature type="region of interest" description="Disordered" evidence="6">
    <location>
        <begin position="318"/>
        <end position="444"/>
    </location>
</feature>
<dbReference type="Proteomes" id="UP000249829">
    <property type="component" value="Unassembled WGS sequence"/>
</dbReference>
<comment type="subcellular location">
    <subcellularLocation>
        <location evidence="2">Cytoplasm</location>
    </subcellularLocation>
    <subcellularLocation>
        <location evidence="1">Nucleus</location>
    </subcellularLocation>
</comment>